<organism evidence="1 2">
    <name type="scientific">Caldisericum exile (strain DSM 21853 / NBRC 104410 / AZM16c01)</name>
    <dbReference type="NCBI Taxonomy" id="511051"/>
    <lineage>
        <taxon>Bacteria</taxon>
        <taxon>Pseudomonadati</taxon>
        <taxon>Caldisericota/Cryosericota group</taxon>
        <taxon>Caldisericota</taxon>
        <taxon>Caldisericia</taxon>
        <taxon>Caldisericales</taxon>
        <taxon>Caldisericaceae</taxon>
        <taxon>Caldisericum</taxon>
    </lineage>
</organism>
<dbReference type="Proteomes" id="UP000004793">
    <property type="component" value="Chromosome"/>
</dbReference>
<dbReference type="AlphaFoldDB" id="A0A7U6GD89"/>
<keyword evidence="2" id="KW-1185">Reference proteome</keyword>
<reference evidence="1 2" key="1">
    <citation type="submission" date="2011-01" db="EMBL/GenBank/DDBJ databases">
        <title>Whole genome sequence of Caldisericum exile AZM16c01.</title>
        <authorList>
            <person name="Narita-Yamada S."/>
            <person name="Kawakoshi A."/>
            <person name="Nakamura S."/>
            <person name="Sasagawa M."/>
            <person name="Fukada J."/>
            <person name="Sekine M."/>
            <person name="Kato Y."/>
            <person name="Fukai R."/>
            <person name="Sasaki K."/>
            <person name="Hanamaki A."/>
            <person name="Narita H."/>
            <person name="Konno Y."/>
            <person name="Mori K."/>
            <person name="Yamazaki S."/>
            <person name="Suzuki K."/>
            <person name="Fujita N."/>
        </authorList>
    </citation>
    <scope>NUCLEOTIDE SEQUENCE [LARGE SCALE GENOMIC DNA]</scope>
    <source>
        <strain evidence="2">DSM 21853 / NBRC 104410 / AZM16c01</strain>
    </source>
</reference>
<dbReference type="EMBL" id="AP012051">
    <property type="protein sequence ID" value="BAL80206.1"/>
    <property type="molecule type" value="Genomic_DNA"/>
</dbReference>
<gene>
    <name evidence="1" type="ordered locus">CSE_00800</name>
</gene>
<accession>A0A7U6GD89</accession>
<protein>
    <submittedName>
        <fullName evidence="1">Uncharacterized protein</fullName>
    </submittedName>
</protein>
<name>A0A7U6GD89_CALEA</name>
<evidence type="ECO:0000313" key="2">
    <source>
        <dbReference type="Proteomes" id="UP000004793"/>
    </source>
</evidence>
<dbReference type="KEGG" id="cex:CSE_00800"/>
<proteinExistence type="predicted"/>
<evidence type="ECO:0000313" key="1">
    <source>
        <dbReference type="EMBL" id="BAL80206.1"/>
    </source>
</evidence>
<sequence>MTEAVLKPPFYIAWDDWSPTCRGVSPSGRFITFEGLPKLFDRDTNMLIEYRGAWDTFTSENIIVSENSIGVPKDIYRGPVEWINVTYIDKLLEVLHSQENKP</sequence>
<dbReference type="RefSeq" id="WP_014452614.1">
    <property type="nucleotide sequence ID" value="NC_017096.1"/>
</dbReference>